<gene>
    <name evidence="1" type="ORF">HNR44_002978</name>
</gene>
<keyword evidence="2" id="KW-1185">Reference proteome</keyword>
<sequence length="29" mass="3444">MSIKEEVIKTINELPDDVTYEDIMEEIFV</sequence>
<evidence type="ECO:0000313" key="2">
    <source>
        <dbReference type="Proteomes" id="UP000568839"/>
    </source>
</evidence>
<organism evidence="1 2">
    <name type="scientific">Geomicrobium halophilum</name>
    <dbReference type="NCBI Taxonomy" id="549000"/>
    <lineage>
        <taxon>Bacteria</taxon>
        <taxon>Bacillati</taxon>
        <taxon>Bacillota</taxon>
        <taxon>Bacilli</taxon>
        <taxon>Bacillales</taxon>
        <taxon>Geomicrobium</taxon>
    </lineage>
</organism>
<accession>A0A841Q2P1</accession>
<name>A0A841Q2P1_9BACL</name>
<protein>
    <submittedName>
        <fullName evidence="1">Uncharacterized protein</fullName>
    </submittedName>
</protein>
<reference evidence="1 2" key="1">
    <citation type="submission" date="2020-08" db="EMBL/GenBank/DDBJ databases">
        <title>Genomic Encyclopedia of Type Strains, Phase IV (KMG-IV): sequencing the most valuable type-strain genomes for metagenomic binning, comparative biology and taxonomic classification.</title>
        <authorList>
            <person name="Goeker M."/>
        </authorList>
    </citation>
    <scope>NUCLEOTIDE SEQUENCE [LARGE SCALE GENOMIC DNA]</scope>
    <source>
        <strain evidence="1 2">DSM 21769</strain>
    </source>
</reference>
<proteinExistence type="predicted"/>
<dbReference type="AlphaFoldDB" id="A0A841Q2P1"/>
<dbReference type="Proteomes" id="UP000568839">
    <property type="component" value="Unassembled WGS sequence"/>
</dbReference>
<comment type="caution">
    <text evidence="1">The sequence shown here is derived from an EMBL/GenBank/DDBJ whole genome shotgun (WGS) entry which is preliminary data.</text>
</comment>
<dbReference type="EMBL" id="JACHHJ010000004">
    <property type="protein sequence ID" value="MBB6450988.1"/>
    <property type="molecule type" value="Genomic_DNA"/>
</dbReference>
<evidence type="ECO:0000313" key="1">
    <source>
        <dbReference type="EMBL" id="MBB6450988.1"/>
    </source>
</evidence>